<keyword evidence="2" id="KW-1185">Reference proteome</keyword>
<proteinExistence type="predicted"/>
<dbReference type="Proteomes" id="UP000276133">
    <property type="component" value="Unassembled WGS sequence"/>
</dbReference>
<sequence length="66" mass="7649">MGYSVFTSIEQRKSALEPAPTFLGIKLDPKLKYNSHFNEIVKKVSPKVNILRRIKGFKWRKSISLN</sequence>
<reference evidence="1 2" key="1">
    <citation type="journal article" date="2018" name="Sci. Rep.">
        <title>Genomic signatures of local adaptation to the degree of environmental predictability in rotifers.</title>
        <authorList>
            <person name="Franch-Gras L."/>
            <person name="Hahn C."/>
            <person name="Garcia-Roger E.M."/>
            <person name="Carmona M.J."/>
            <person name="Serra M."/>
            <person name="Gomez A."/>
        </authorList>
    </citation>
    <scope>NUCLEOTIDE SEQUENCE [LARGE SCALE GENOMIC DNA]</scope>
    <source>
        <strain evidence="1">HYR1</strain>
    </source>
</reference>
<comment type="caution">
    <text evidence="1">The sequence shown here is derived from an EMBL/GenBank/DDBJ whole genome shotgun (WGS) entry which is preliminary data.</text>
</comment>
<name>A0A3M7P9N0_BRAPC</name>
<dbReference type="OrthoDB" id="8046321at2759"/>
<accession>A0A3M7P9N0</accession>
<evidence type="ECO:0000313" key="1">
    <source>
        <dbReference type="EMBL" id="RMZ95480.1"/>
    </source>
</evidence>
<gene>
    <name evidence="1" type="ORF">BpHYR1_012979</name>
</gene>
<dbReference type="EMBL" id="REGN01012402">
    <property type="protein sequence ID" value="RMZ95480.1"/>
    <property type="molecule type" value="Genomic_DNA"/>
</dbReference>
<evidence type="ECO:0008006" key="3">
    <source>
        <dbReference type="Google" id="ProtNLM"/>
    </source>
</evidence>
<protein>
    <recommendedName>
        <fullName evidence="3">RNA-directed DNA polymerase from mobile element jockey-like</fullName>
    </recommendedName>
</protein>
<evidence type="ECO:0000313" key="2">
    <source>
        <dbReference type="Proteomes" id="UP000276133"/>
    </source>
</evidence>
<dbReference type="AlphaFoldDB" id="A0A3M7P9N0"/>
<organism evidence="1 2">
    <name type="scientific">Brachionus plicatilis</name>
    <name type="common">Marine rotifer</name>
    <name type="synonym">Brachionus muelleri</name>
    <dbReference type="NCBI Taxonomy" id="10195"/>
    <lineage>
        <taxon>Eukaryota</taxon>
        <taxon>Metazoa</taxon>
        <taxon>Spiralia</taxon>
        <taxon>Gnathifera</taxon>
        <taxon>Rotifera</taxon>
        <taxon>Eurotatoria</taxon>
        <taxon>Monogononta</taxon>
        <taxon>Pseudotrocha</taxon>
        <taxon>Ploima</taxon>
        <taxon>Brachionidae</taxon>
        <taxon>Brachionus</taxon>
    </lineage>
</organism>